<keyword evidence="2" id="KW-0663">Pyridoxal phosphate</keyword>
<evidence type="ECO:0000256" key="3">
    <source>
        <dbReference type="ARBA" id="ARBA00044507"/>
    </source>
</evidence>
<dbReference type="EC" id="2.9.1.1" evidence="4"/>
<dbReference type="Gene3D" id="3.90.1150.180">
    <property type="match status" value="1"/>
</dbReference>
<dbReference type="SUPFAM" id="SSF53383">
    <property type="entry name" value="PLP-dependent transferases"/>
    <property type="match status" value="1"/>
</dbReference>
<proteinExistence type="inferred from homology"/>
<dbReference type="PANTHER" id="PTHR32328:SF0">
    <property type="entry name" value="L-SERYL-TRNA(SEC) SELENIUM TRANSFERASE"/>
    <property type="match status" value="1"/>
</dbReference>
<dbReference type="PANTHER" id="PTHR32328">
    <property type="entry name" value="L-SERYL-TRNA(SEC) SELENIUM TRANSFERASE"/>
    <property type="match status" value="1"/>
</dbReference>
<dbReference type="OrthoDB" id="247355at2"/>
<evidence type="ECO:0000313" key="4">
    <source>
        <dbReference type="EMBL" id="TWU04527.1"/>
    </source>
</evidence>
<evidence type="ECO:0000313" key="5">
    <source>
        <dbReference type="Proteomes" id="UP000320176"/>
    </source>
</evidence>
<dbReference type="Gene3D" id="3.40.640.10">
    <property type="entry name" value="Type I PLP-dependent aspartate aminotransferase-like (Major domain)"/>
    <property type="match status" value="1"/>
</dbReference>
<dbReference type="InterPro" id="IPR015424">
    <property type="entry name" value="PyrdxlP-dep_Trfase"/>
</dbReference>
<keyword evidence="5" id="KW-1185">Reference proteome</keyword>
<keyword evidence="4" id="KW-0808">Transferase</keyword>
<name>A0A5C6AYG4_9BACT</name>
<sequence length="426" mass="45517">MALPPWAVDAIRRGIVDVARKAGDQETLSKLKQQATEIFRDLPDTAARSVEAIVRTAKTGTQTLQRWADRQPEIAVPLINASGRLLDNKLGSGCPIPDAVLQVGCDLLRGDCKRGGLRERIDHRLDQLVSGHGIAVAGNLDLAIEMVSQLSPEWGLAIHRSQAIRLPSGTPLPDAFGASAIREVGGVQRIEPDDFNGLSQTIVVLADAGEVEFTLPTSMSDTVRFAVVLPVGTLTDEQDGVPSAAGLLAGGVDLVILSGDGLAGGPSCGLLVGRTDWIERLTSHPQWRGHAASDAVAAMMLSALEHRAVDVTPESDVSTVRQLIAVNEDNLRSRAERMSTRLSGADSIHSCQITDHPAWLIESGRWQFPSRQLRVRHTSRSATQWASDLAQGDPAISVGVDGDEIVVDLRWVPASADGSLAERLES</sequence>
<dbReference type="InterPro" id="IPR015421">
    <property type="entry name" value="PyrdxlP-dep_Trfase_major"/>
</dbReference>
<dbReference type="Proteomes" id="UP000320176">
    <property type="component" value="Unassembled WGS sequence"/>
</dbReference>
<evidence type="ECO:0000256" key="2">
    <source>
        <dbReference type="ARBA" id="ARBA00022898"/>
    </source>
</evidence>
<dbReference type="InterPro" id="IPR018319">
    <property type="entry name" value="SelA-like"/>
</dbReference>
<comment type="caution">
    <text evidence="4">The sequence shown here is derived from an EMBL/GenBank/DDBJ whole genome shotgun (WGS) entry which is preliminary data.</text>
</comment>
<dbReference type="GO" id="GO:0004125">
    <property type="term" value="F:L-seryl-tRNA(Sec) selenium transferase activity"/>
    <property type="evidence" value="ECO:0007669"/>
    <property type="project" value="UniProtKB-EC"/>
</dbReference>
<accession>A0A5C6AYG4</accession>
<dbReference type="AlphaFoldDB" id="A0A5C6AYG4"/>
<organism evidence="4 5">
    <name type="scientific">Stieleria varia</name>
    <dbReference type="NCBI Taxonomy" id="2528005"/>
    <lineage>
        <taxon>Bacteria</taxon>
        <taxon>Pseudomonadati</taxon>
        <taxon>Planctomycetota</taxon>
        <taxon>Planctomycetia</taxon>
        <taxon>Pirellulales</taxon>
        <taxon>Pirellulaceae</taxon>
        <taxon>Stieleria</taxon>
    </lineage>
</organism>
<reference evidence="4 5" key="1">
    <citation type="submission" date="2019-02" db="EMBL/GenBank/DDBJ databases">
        <title>Deep-cultivation of Planctomycetes and their phenomic and genomic characterization uncovers novel biology.</title>
        <authorList>
            <person name="Wiegand S."/>
            <person name="Jogler M."/>
            <person name="Boedeker C."/>
            <person name="Pinto D."/>
            <person name="Vollmers J."/>
            <person name="Rivas-Marin E."/>
            <person name="Kohn T."/>
            <person name="Peeters S.H."/>
            <person name="Heuer A."/>
            <person name="Rast P."/>
            <person name="Oberbeckmann S."/>
            <person name="Bunk B."/>
            <person name="Jeske O."/>
            <person name="Meyerdierks A."/>
            <person name="Storesund J.E."/>
            <person name="Kallscheuer N."/>
            <person name="Luecker S."/>
            <person name="Lage O.M."/>
            <person name="Pohl T."/>
            <person name="Merkel B.J."/>
            <person name="Hornburger P."/>
            <person name="Mueller R.-W."/>
            <person name="Bruemmer F."/>
            <person name="Labrenz M."/>
            <person name="Spormann A.M."/>
            <person name="Op Den Camp H."/>
            <person name="Overmann J."/>
            <person name="Amann R."/>
            <person name="Jetten M.S.M."/>
            <person name="Mascher T."/>
            <person name="Medema M.H."/>
            <person name="Devos D.P."/>
            <person name="Kaster A.-K."/>
            <person name="Ovreas L."/>
            <person name="Rohde M."/>
            <person name="Galperin M.Y."/>
            <person name="Jogler C."/>
        </authorList>
    </citation>
    <scope>NUCLEOTIDE SEQUENCE [LARGE SCALE GENOMIC DNA]</scope>
    <source>
        <strain evidence="4 5">Pla52n</strain>
    </source>
</reference>
<dbReference type="RefSeq" id="WP_146519937.1">
    <property type="nucleotide sequence ID" value="NZ_CP151726.1"/>
</dbReference>
<evidence type="ECO:0000256" key="1">
    <source>
        <dbReference type="ARBA" id="ARBA00001933"/>
    </source>
</evidence>
<comment type="cofactor">
    <cofactor evidence="1">
        <name>pyridoxal 5'-phosphate</name>
        <dbReference type="ChEBI" id="CHEBI:597326"/>
    </cofactor>
</comment>
<comment type="similarity">
    <text evidence="3">Belongs to the SelA family.</text>
</comment>
<gene>
    <name evidence="4" type="primary">selA</name>
    <name evidence="4" type="ORF">Pla52n_25680</name>
</gene>
<protein>
    <submittedName>
        <fullName evidence="4">L-seryl-tRNA(Sec) selenium transferase</fullName>
        <ecNumber evidence="4">2.9.1.1</ecNumber>
    </submittedName>
</protein>
<dbReference type="EMBL" id="SJPN01000003">
    <property type="protein sequence ID" value="TWU04527.1"/>
    <property type="molecule type" value="Genomic_DNA"/>
</dbReference>
<dbReference type="Pfam" id="PF03841">
    <property type="entry name" value="SelA"/>
    <property type="match status" value="1"/>
</dbReference>